<evidence type="ECO:0000313" key="1">
    <source>
        <dbReference type="EMBL" id="VVE84939.1"/>
    </source>
</evidence>
<protein>
    <submittedName>
        <fullName evidence="1">Uncharacterized protein</fullName>
    </submittedName>
</protein>
<name>A0A5E5BGA1_9BURK</name>
<dbReference type="AlphaFoldDB" id="A0A5E5BGA1"/>
<proteinExistence type="predicted"/>
<accession>A0A5E5BGA1</accession>
<gene>
    <name evidence="1" type="ORF">PSP31121_05004</name>
</gene>
<evidence type="ECO:0000313" key="2">
    <source>
        <dbReference type="Proteomes" id="UP000335538"/>
    </source>
</evidence>
<dbReference type="Proteomes" id="UP000335538">
    <property type="component" value="Unassembled WGS sequence"/>
</dbReference>
<organism evidence="1 2">
    <name type="scientific">Pandoraea sputorum</name>
    <dbReference type="NCBI Taxonomy" id="93222"/>
    <lineage>
        <taxon>Bacteria</taxon>
        <taxon>Pseudomonadati</taxon>
        <taxon>Pseudomonadota</taxon>
        <taxon>Betaproteobacteria</taxon>
        <taxon>Burkholderiales</taxon>
        <taxon>Burkholderiaceae</taxon>
        <taxon>Pandoraea</taxon>
    </lineage>
</organism>
<dbReference type="EMBL" id="CABPSR010000022">
    <property type="protein sequence ID" value="VVE84939.1"/>
    <property type="molecule type" value="Genomic_DNA"/>
</dbReference>
<sequence>MPDNKIVTFDASQYQLVPKEPTDEMRDAGNVYVRNRSVLFHAWKDMLAAAPTPAAQSAGQEPVPVGRVQVGDGSITFIPDADAWRMGDEYEVFANAAPVNGGERMFTQAEMEEFGKHVADARERRLRAADAQQSGGDARANEVAALAPILRGMIEGGSYDDPAELYAADFEAPDGDIFVRRAADLLEEYAALTSPAKVADEYLHLSRELVKALKRLSLAAQTSGGTAGRDDELMAAIQQAADALSLSAVGRAIDASEQAVNPAADLHRLMNDPFAAATAWRKPNAPAKSLNSVTEREAFVAWQIRENGWDHQDFAIADGRYKRVAIQDDWHVWQARAALTSPAKVGGDDATLPGVYTNAEDLIAALNDGSAKVGGDERDAFIDKCIRLLEASRHAARVVGIEHIEAFPYLPEYDEAVEWLKENRGALPDSALEPSERHALDSACADIAAVHLALDLPEEDAGGVDAILEAIEELKRRAALCAKVGGDERTPEDDLNATEGVLDAAMCDMPEGMETNYPTVSAYASAVWQGYRKMLAEARAALSADGGEDKREIPDLPPPPDNVLADMQVTVDRLKMWAKGEAHYAPANGYDDPGVKKATISDVKKSAGYFAKRLEESYFSLRDFLFAMDQIRAAIAANQSGKGGE</sequence>
<reference evidence="1 2" key="1">
    <citation type="submission" date="2019-08" db="EMBL/GenBank/DDBJ databases">
        <authorList>
            <person name="Peeters C."/>
        </authorList>
    </citation>
    <scope>NUCLEOTIDE SEQUENCE [LARGE SCALE GENOMIC DNA]</scope>
    <source>
        <strain evidence="1 2">LMG 31121</strain>
    </source>
</reference>